<proteinExistence type="predicted"/>
<feature type="chain" id="PRO_5032504720" evidence="2">
    <location>
        <begin position="22"/>
        <end position="556"/>
    </location>
</feature>
<evidence type="ECO:0000256" key="2">
    <source>
        <dbReference type="SAM" id="SignalP"/>
    </source>
</evidence>
<sequence length="556" mass="62012">MKRWIFAVVCLLLICPTSALAQTNITVDAKDNPLQIKGWLNEENTLVGSIRLSAPAKVEQFTFLASDLKRQEGDEIISRQQVSFLGETKLQPGIPKDFQIKVSNPQLPGTYKGQIQVQLPAQKPQVIDISLLVKARPKLTPLRGNEQVQLQLTQCSWWLDCGLARLLFPTSAFLENWNLAFDNTEDASVTVTSAEVFLKGEQTGYQLTSDQIKIPNIPQTLKADQIVKVPLTWEKAKIPSDRYTGAVYLSLSGARERLIIPVNLTMRIAPLTPLLVLFLGILLGRLIKYMQEKGIPQTEALGKVKELEKQVAVIDAEDKKILIPMLSKAEQLVQQMKLEAATTQLEKVTARWECLQQLRTIEQKLESFKTHPQVQGNNGILQKIKNVRMQIDLEQDEQVKNLLEELQQDVAELQFPTMMGQDKTSIKLLEVTKGVKDAVAAVGSTAKSNVKKPVDKLVLWLQKSLIFLSGSEFRTQATYWFARPLFSLVLLVGLSVVGLRSLYMQKGSTFGADPFSDYLGLLIWGMSADVASRSLSNLTGGDEKKQEAATSDRLNS</sequence>
<keyword evidence="1" id="KW-0472">Membrane</keyword>
<name>A0A856MEW2_9CYAN</name>
<gene>
    <name evidence="3" type="ORF">DP114_05915</name>
</gene>
<accession>A0A856MEW2</accession>
<keyword evidence="1" id="KW-0812">Transmembrane</keyword>
<keyword evidence="2" id="KW-0732">Signal</keyword>
<feature type="signal peptide" evidence="2">
    <location>
        <begin position="1"/>
        <end position="21"/>
    </location>
</feature>
<protein>
    <submittedName>
        <fullName evidence="3">Uncharacterized protein</fullName>
    </submittedName>
</protein>
<reference evidence="3 4" key="1">
    <citation type="submission" date="2018-06" db="EMBL/GenBank/DDBJ databases">
        <title>Comparative genomics of Brasilonema spp. strains.</title>
        <authorList>
            <person name="Alvarenga D.O."/>
            <person name="Fiore M.F."/>
            <person name="Varani A.M."/>
        </authorList>
    </citation>
    <scope>NUCLEOTIDE SEQUENCE [LARGE SCALE GENOMIC DNA]</scope>
    <source>
        <strain evidence="3 4">CENA114</strain>
    </source>
</reference>
<evidence type="ECO:0000313" key="3">
    <source>
        <dbReference type="EMBL" id="QDL07496.1"/>
    </source>
</evidence>
<keyword evidence="4" id="KW-1185">Reference proteome</keyword>
<feature type="transmembrane region" description="Helical" evidence="1">
    <location>
        <begin position="480"/>
        <end position="499"/>
    </location>
</feature>
<dbReference type="Proteomes" id="UP000503129">
    <property type="component" value="Chromosome"/>
</dbReference>
<keyword evidence="1" id="KW-1133">Transmembrane helix</keyword>
<dbReference type="AlphaFoldDB" id="A0A856MEW2"/>
<dbReference type="RefSeq" id="WP_169265594.1">
    <property type="nucleotide sequence ID" value="NZ_CAWOXK010000001.1"/>
</dbReference>
<dbReference type="EMBL" id="CP030118">
    <property type="protein sequence ID" value="QDL07496.1"/>
    <property type="molecule type" value="Genomic_DNA"/>
</dbReference>
<evidence type="ECO:0000256" key="1">
    <source>
        <dbReference type="SAM" id="Phobius"/>
    </source>
</evidence>
<evidence type="ECO:0000313" key="4">
    <source>
        <dbReference type="Proteomes" id="UP000503129"/>
    </source>
</evidence>
<organism evidence="3 4">
    <name type="scientific">Brasilonema sennae CENA114</name>
    <dbReference type="NCBI Taxonomy" id="415709"/>
    <lineage>
        <taxon>Bacteria</taxon>
        <taxon>Bacillati</taxon>
        <taxon>Cyanobacteriota</taxon>
        <taxon>Cyanophyceae</taxon>
        <taxon>Nostocales</taxon>
        <taxon>Scytonemataceae</taxon>
        <taxon>Brasilonema</taxon>
        <taxon>Bromeliae group (in: Brasilonema)</taxon>
    </lineage>
</organism>
<dbReference type="KEGG" id="bsen:DP114_05915"/>